<dbReference type="GO" id="GO:0005948">
    <property type="term" value="C:acetolactate synthase complex"/>
    <property type="evidence" value="ECO:0007669"/>
    <property type="project" value="TreeGrafter"/>
</dbReference>
<evidence type="ECO:0000259" key="4">
    <source>
        <dbReference type="Pfam" id="PF00205"/>
    </source>
</evidence>
<dbReference type="Gene3D" id="3.40.50.1220">
    <property type="entry name" value="TPP-binding domain"/>
    <property type="match status" value="1"/>
</dbReference>
<dbReference type="NCBIfam" id="NF006187">
    <property type="entry name" value="PRK08322.1"/>
    <property type="match status" value="1"/>
</dbReference>
<dbReference type="InterPro" id="IPR012001">
    <property type="entry name" value="Thiamin_PyroP_enz_TPP-bd_dom"/>
</dbReference>
<dbReference type="Proteomes" id="UP000324497">
    <property type="component" value="Chromosome"/>
</dbReference>
<dbReference type="Pfam" id="PF02776">
    <property type="entry name" value="TPP_enzyme_N"/>
    <property type="match status" value="1"/>
</dbReference>
<dbReference type="GO" id="GO:0009099">
    <property type="term" value="P:L-valine biosynthetic process"/>
    <property type="evidence" value="ECO:0007669"/>
    <property type="project" value="TreeGrafter"/>
</dbReference>
<dbReference type="GO" id="GO:0009097">
    <property type="term" value="P:isoleucine biosynthetic process"/>
    <property type="evidence" value="ECO:0007669"/>
    <property type="project" value="TreeGrafter"/>
</dbReference>
<dbReference type="InterPro" id="IPR011766">
    <property type="entry name" value="TPP_enzyme_TPP-bd"/>
</dbReference>
<feature type="domain" description="Thiamine pyrophosphate enzyme TPP-binding" evidence="5">
    <location>
        <begin position="392"/>
        <end position="538"/>
    </location>
</feature>
<evidence type="ECO:0000256" key="3">
    <source>
        <dbReference type="RuleBase" id="RU362132"/>
    </source>
</evidence>
<dbReference type="InterPro" id="IPR012000">
    <property type="entry name" value="Thiamin_PyroP_enz_cen_dom"/>
</dbReference>
<dbReference type="Pfam" id="PF02775">
    <property type="entry name" value="TPP_enzyme_C"/>
    <property type="match status" value="1"/>
</dbReference>
<dbReference type="SUPFAM" id="SSF52518">
    <property type="entry name" value="Thiamin diphosphate-binding fold (THDP-binding)"/>
    <property type="match status" value="2"/>
</dbReference>
<evidence type="ECO:0000259" key="6">
    <source>
        <dbReference type="Pfam" id="PF02776"/>
    </source>
</evidence>
<dbReference type="GO" id="GO:0003984">
    <property type="term" value="F:acetolactate synthase activity"/>
    <property type="evidence" value="ECO:0007669"/>
    <property type="project" value="TreeGrafter"/>
</dbReference>
<sequence length="560" mass="62286">MSEELKVTEKKTTARLLVECLENENVKYVFGIPGEENINLVDELNKSEKIHFVLTRHEQGASFMASTYGRLMGMPGVCIATLGPGAINLMLGVADAETNSTPLVAISAQGGLTRLHKESHQVIDLVSMFKPITQYADMVLTPRAVPEMVRKAFSTAKRDRPGASYLALPQDIEAESAPEESHPLAIDPLSVTQPTASDIEKAVELIAAAKHPIILAGDGVLWKHAEQEVRELSELLNIPVVTTFMSKGVISDRHKNSLGVVGFMRKDYENFAIDDADLIISIGFSIQQFDPQKINPKRDKKIIHINMFRQDVDNHYPVTVNIIANIRASLQTLIQALRLQEIHFSHQISEIKQLIHDELVNGANSQQLPLKPQTVVYQTRKQLPDDAVVLVDTGAVKMWMARLYQTYLSNTCLIDNGLSTMSWTLPGAIGAKLARPDKVVVAVMGDGSFLMNSQEIETAVRENLHLIIVIWEDHSYGLIKWKMDMEIQHHNGVDFDNPDFVKYAESFGAIGRQVTQLGEYAKFLQEAVAAKTGVYVIAVPVDYRENMKLIAKLGNTTMRI</sequence>
<evidence type="ECO:0000313" key="7">
    <source>
        <dbReference type="EMBL" id="AUJ31189.1"/>
    </source>
</evidence>
<proteinExistence type="inferred from homology"/>
<evidence type="ECO:0000259" key="5">
    <source>
        <dbReference type="Pfam" id="PF02775"/>
    </source>
</evidence>
<dbReference type="SUPFAM" id="SSF52467">
    <property type="entry name" value="DHS-like NAD/FAD-binding domain"/>
    <property type="match status" value="1"/>
</dbReference>
<dbReference type="InterPro" id="IPR029035">
    <property type="entry name" value="DHS-like_NAD/FAD-binding_dom"/>
</dbReference>
<dbReference type="EMBL" id="CP018180">
    <property type="protein sequence ID" value="AUJ31189.1"/>
    <property type="molecule type" value="Genomic_DNA"/>
</dbReference>
<evidence type="ECO:0000256" key="1">
    <source>
        <dbReference type="ARBA" id="ARBA00007812"/>
    </source>
</evidence>
<dbReference type="AlphaFoldDB" id="A0A3Q8CAY1"/>
<dbReference type="KEGG" id="lng:BSQ50_00550"/>
<comment type="similarity">
    <text evidence="1 3">Belongs to the TPP enzyme family.</text>
</comment>
<protein>
    <submittedName>
        <fullName evidence="7">Acetolactate synthase large subunit</fullName>
    </submittedName>
</protein>
<dbReference type="Gene3D" id="3.40.50.970">
    <property type="match status" value="2"/>
</dbReference>
<evidence type="ECO:0000256" key="2">
    <source>
        <dbReference type="ARBA" id="ARBA00023052"/>
    </source>
</evidence>
<accession>A0A3Q8CAY1</accession>
<dbReference type="InterPro" id="IPR000399">
    <property type="entry name" value="TPP-bd_CS"/>
</dbReference>
<dbReference type="PANTHER" id="PTHR18968:SF129">
    <property type="entry name" value="ACETOLACTATE SYNTHASE"/>
    <property type="match status" value="1"/>
</dbReference>
<dbReference type="InterPro" id="IPR045229">
    <property type="entry name" value="TPP_enz"/>
</dbReference>
<feature type="domain" description="Thiamine pyrophosphate enzyme central" evidence="4">
    <location>
        <begin position="199"/>
        <end position="333"/>
    </location>
</feature>
<dbReference type="GO" id="GO:0030976">
    <property type="term" value="F:thiamine pyrophosphate binding"/>
    <property type="evidence" value="ECO:0007669"/>
    <property type="project" value="InterPro"/>
</dbReference>
<organism evidence="7 8">
    <name type="scientific">Liquorilactobacillus nagelii</name>
    <dbReference type="NCBI Taxonomy" id="82688"/>
    <lineage>
        <taxon>Bacteria</taxon>
        <taxon>Bacillati</taxon>
        <taxon>Bacillota</taxon>
        <taxon>Bacilli</taxon>
        <taxon>Lactobacillales</taxon>
        <taxon>Lactobacillaceae</taxon>
        <taxon>Liquorilactobacillus</taxon>
    </lineage>
</organism>
<dbReference type="Pfam" id="PF00205">
    <property type="entry name" value="TPP_enzyme_M"/>
    <property type="match status" value="1"/>
</dbReference>
<dbReference type="InterPro" id="IPR029061">
    <property type="entry name" value="THDP-binding"/>
</dbReference>
<keyword evidence="2 3" id="KW-0786">Thiamine pyrophosphate</keyword>
<reference evidence="7 8" key="1">
    <citation type="submission" date="2016-11" db="EMBL/GenBank/DDBJ databases">
        <title>Interaction between Lactobacillus species and yeast in water kefir.</title>
        <authorList>
            <person name="Behr J."/>
            <person name="Xu D."/>
            <person name="Vogel R.F."/>
        </authorList>
    </citation>
    <scope>NUCLEOTIDE SEQUENCE [LARGE SCALE GENOMIC DNA]</scope>
    <source>
        <strain evidence="7 8">TMW 1.1827</strain>
    </source>
</reference>
<dbReference type="FunFam" id="3.40.50.970:FF:000007">
    <property type="entry name" value="Acetolactate synthase"/>
    <property type="match status" value="1"/>
</dbReference>
<keyword evidence="8" id="KW-1185">Reference proteome</keyword>
<dbReference type="GO" id="GO:0050660">
    <property type="term" value="F:flavin adenine dinucleotide binding"/>
    <property type="evidence" value="ECO:0007669"/>
    <property type="project" value="TreeGrafter"/>
</dbReference>
<dbReference type="GO" id="GO:0000287">
    <property type="term" value="F:magnesium ion binding"/>
    <property type="evidence" value="ECO:0007669"/>
    <property type="project" value="InterPro"/>
</dbReference>
<dbReference type="PROSITE" id="PS00187">
    <property type="entry name" value="TPP_ENZYMES"/>
    <property type="match status" value="1"/>
</dbReference>
<name>A0A3Q8CAY1_9LACO</name>
<feature type="domain" description="Thiamine pyrophosphate enzyme N-terminal TPP-binding" evidence="6">
    <location>
        <begin position="12"/>
        <end position="128"/>
    </location>
</feature>
<dbReference type="CDD" id="cd07035">
    <property type="entry name" value="TPP_PYR_POX_like"/>
    <property type="match status" value="1"/>
</dbReference>
<gene>
    <name evidence="7" type="ORF">BSQ50_00550</name>
</gene>
<evidence type="ECO:0000313" key="8">
    <source>
        <dbReference type="Proteomes" id="UP000324497"/>
    </source>
</evidence>
<dbReference type="PANTHER" id="PTHR18968">
    <property type="entry name" value="THIAMINE PYROPHOSPHATE ENZYMES"/>
    <property type="match status" value="1"/>
</dbReference>